<evidence type="ECO:0000313" key="1">
    <source>
        <dbReference type="EMBL" id="MDR6768639.1"/>
    </source>
</evidence>
<dbReference type="AlphaFoldDB" id="A0AAJ2C003"/>
<name>A0AAJ2C003_ACIDE</name>
<evidence type="ECO:0000313" key="2">
    <source>
        <dbReference type="EMBL" id="MDR6837354.1"/>
    </source>
</evidence>
<dbReference type="EMBL" id="JAVDTS010000003">
    <property type="protein sequence ID" value="MDR6837354.1"/>
    <property type="molecule type" value="Genomic_DNA"/>
</dbReference>
<dbReference type="EMBL" id="JAVDTL010000006">
    <property type="protein sequence ID" value="MDR6768639.1"/>
    <property type="molecule type" value="Genomic_DNA"/>
</dbReference>
<dbReference type="Proteomes" id="UP001249076">
    <property type="component" value="Unassembled WGS sequence"/>
</dbReference>
<comment type="caution">
    <text evidence="1">The sequence shown here is derived from an EMBL/GenBank/DDBJ whole genome shotgun (WGS) entry which is preliminary data.</text>
</comment>
<reference evidence="1 3" key="1">
    <citation type="submission" date="2023-07" db="EMBL/GenBank/DDBJ databases">
        <title>Sorghum-associated microbial communities from plants grown in Nebraska, USA.</title>
        <authorList>
            <person name="Schachtman D."/>
        </authorList>
    </citation>
    <scope>NUCLEOTIDE SEQUENCE</scope>
    <source>
        <strain evidence="2 3">BE105</strain>
        <strain evidence="1">BE69</strain>
    </source>
</reference>
<evidence type="ECO:0000313" key="4">
    <source>
        <dbReference type="Proteomes" id="UP001253458"/>
    </source>
</evidence>
<dbReference type="Proteomes" id="UP001253458">
    <property type="component" value="Unassembled WGS sequence"/>
</dbReference>
<sequence length="38" mass="4417">MNHKAYEAAKASWIKRHPKATPEQYEAAMKALAKKYRV</sequence>
<evidence type="ECO:0000313" key="3">
    <source>
        <dbReference type="Proteomes" id="UP001249076"/>
    </source>
</evidence>
<gene>
    <name evidence="1" type="ORF">J2W88_003943</name>
    <name evidence="2" type="ORF">J2W93_002192</name>
</gene>
<protein>
    <submittedName>
        <fullName evidence="1">Uncharacterized protein</fullName>
    </submittedName>
</protein>
<organism evidence="1 4">
    <name type="scientific">Acidovorax delafieldii</name>
    <name type="common">Pseudomonas delafieldii</name>
    <dbReference type="NCBI Taxonomy" id="47920"/>
    <lineage>
        <taxon>Bacteria</taxon>
        <taxon>Pseudomonadati</taxon>
        <taxon>Pseudomonadota</taxon>
        <taxon>Betaproteobacteria</taxon>
        <taxon>Burkholderiales</taxon>
        <taxon>Comamonadaceae</taxon>
        <taxon>Acidovorax</taxon>
    </lineage>
</organism>
<proteinExistence type="predicted"/>
<keyword evidence="3" id="KW-1185">Reference proteome</keyword>
<accession>A0AAJ2C003</accession>